<dbReference type="SUPFAM" id="SSF109604">
    <property type="entry name" value="HD-domain/PDEase-like"/>
    <property type="match status" value="1"/>
</dbReference>
<evidence type="ECO:0000313" key="2">
    <source>
        <dbReference type="EMBL" id="MFC4827630.1"/>
    </source>
</evidence>
<proteinExistence type="predicted"/>
<feature type="region of interest" description="Disordered" evidence="1">
    <location>
        <begin position="151"/>
        <end position="239"/>
    </location>
</feature>
<feature type="region of interest" description="Disordered" evidence="1">
    <location>
        <begin position="299"/>
        <end position="318"/>
    </location>
</feature>
<feature type="compositionally biased region" description="Low complexity" evidence="1">
    <location>
        <begin position="182"/>
        <end position="205"/>
    </location>
</feature>
<accession>A0ABV9R5M7</accession>
<comment type="caution">
    <text evidence="2">The sequence shown here is derived from an EMBL/GenBank/DDBJ whole genome shotgun (WGS) entry which is preliminary data.</text>
</comment>
<dbReference type="Gene3D" id="1.10.3210.10">
    <property type="entry name" value="Hypothetical protein af1432"/>
    <property type="match status" value="1"/>
</dbReference>
<dbReference type="Proteomes" id="UP001595960">
    <property type="component" value="Unassembled WGS sequence"/>
</dbReference>
<dbReference type="RefSeq" id="WP_204395672.1">
    <property type="nucleotide sequence ID" value="NZ_JAFBBW010000001.1"/>
</dbReference>
<gene>
    <name evidence="2" type="ORF">ACFPER_02440</name>
</gene>
<dbReference type="EMBL" id="JBHSJC010000001">
    <property type="protein sequence ID" value="MFC4827630.1"/>
    <property type="molecule type" value="Genomic_DNA"/>
</dbReference>
<evidence type="ECO:0000313" key="3">
    <source>
        <dbReference type="Proteomes" id="UP001595960"/>
    </source>
</evidence>
<sequence length="466" mass="50434">MTAPTDDEPVFGFGAPAAEAWIQDWAERPDADDSRAGAHAQPVEIEHVETARPPYADRRRYFLSSFEPSGDFDAVIVAVTDGTRRRYFTTHDGSGFTEIDVASFDRRNEGGERSLLELDERELGELEAELEFVRPVRGRDPIAEVRDAAAEVAQAQAGSDGPSEAVPAATDGAPKPLPAPATVPAAPAATPAAPAATPAAPETPADAPPHPEEMPTMPDAIDPATHDPRIDASTSVDPVTEELEEMVLAARRSTFREASDAASDQPADDDQPAGEAQRAGGAEPDADEESLPIAASEPIPTHAHAPRPPAQVGPRTWSQTEAVEQVALARGIAFIAHRGQLDRSGLPYVDHPGRIAERFDPVTEPVEAAAAWLHDVLEDTAITAEELFEAGVVPEVIEIVRLLTRTKDVAPEEYYARIRSHPAARRVKLADIDDNTARWRLRRLDYDVQLRLIEKYRVARRALGSH</sequence>
<name>A0ABV9R5M7_9MICO</name>
<reference evidence="3" key="1">
    <citation type="journal article" date="2019" name="Int. J. Syst. Evol. Microbiol.">
        <title>The Global Catalogue of Microorganisms (GCM) 10K type strain sequencing project: providing services to taxonomists for standard genome sequencing and annotation.</title>
        <authorList>
            <consortium name="The Broad Institute Genomics Platform"/>
            <consortium name="The Broad Institute Genome Sequencing Center for Infectious Disease"/>
            <person name="Wu L."/>
            <person name="Ma J."/>
        </authorList>
    </citation>
    <scope>NUCLEOTIDE SEQUENCE [LARGE SCALE GENOMIC DNA]</scope>
    <source>
        <strain evidence="3">CGMCC 1.12192</strain>
    </source>
</reference>
<keyword evidence="3" id="KW-1185">Reference proteome</keyword>
<organism evidence="2 3">
    <name type="scientific">Agromyces aurantiacus</name>
    <dbReference type="NCBI Taxonomy" id="165814"/>
    <lineage>
        <taxon>Bacteria</taxon>
        <taxon>Bacillati</taxon>
        <taxon>Actinomycetota</taxon>
        <taxon>Actinomycetes</taxon>
        <taxon>Micrococcales</taxon>
        <taxon>Microbacteriaceae</taxon>
        <taxon>Agromyces</taxon>
    </lineage>
</organism>
<evidence type="ECO:0000256" key="1">
    <source>
        <dbReference type="SAM" id="MobiDB-lite"/>
    </source>
</evidence>
<protein>
    <submittedName>
        <fullName evidence="2">Bifunctional (P)ppGpp synthetase/guanosine-3',5'-bis(Diphosphate) 3'-pyrophosphohydrolase</fullName>
    </submittedName>
</protein>
<feature type="region of interest" description="Disordered" evidence="1">
    <location>
        <begin position="254"/>
        <end position="289"/>
    </location>
</feature>